<dbReference type="GO" id="GO:0016405">
    <property type="term" value="F:CoA-ligase activity"/>
    <property type="evidence" value="ECO:0007669"/>
    <property type="project" value="TreeGrafter"/>
</dbReference>
<feature type="domain" description="AMP-binding enzyme C-terminal" evidence="5">
    <location>
        <begin position="32"/>
        <end position="84"/>
    </location>
</feature>
<dbReference type="AlphaFoldDB" id="A0A2P6QGV1"/>
<gene>
    <name evidence="6" type="ORF">RchiOBHm_Chr5g0057221</name>
</gene>
<evidence type="ECO:0000313" key="6">
    <source>
        <dbReference type="EMBL" id="PRQ33402.1"/>
    </source>
</evidence>
<evidence type="ECO:0000259" key="5">
    <source>
        <dbReference type="Pfam" id="PF13193"/>
    </source>
</evidence>
<dbReference type="Gene3D" id="3.30.300.30">
    <property type="match status" value="1"/>
</dbReference>
<evidence type="ECO:0000256" key="4">
    <source>
        <dbReference type="SAM" id="SignalP"/>
    </source>
</evidence>
<evidence type="ECO:0000313" key="7">
    <source>
        <dbReference type="Proteomes" id="UP000238479"/>
    </source>
</evidence>
<dbReference type="Gramene" id="PRQ33402">
    <property type="protein sequence ID" value="PRQ33402"/>
    <property type="gene ID" value="RchiOBHm_Chr5g0057221"/>
</dbReference>
<keyword evidence="4" id="KW-0732">Signal</keyword>
<reference evidence="6 7" key="1">
    <citation type="journal article" date="2018" name="Nat. Genet.">
        <title>The Rosa genome provides new insights in the design of modern roses.</title>
        <authorList>
            <person name="Bendahmane M."/>
        </authorList>
    </citation>
    <scope>NUCLEOTIDE SEQUENCE [LARGE SCALE GENOMIC DNA]</scope>
    <source>
        <strain evidence="7">cv. Old Blush</strain>
    </source>
</reference>
<dbReference type="InterPro" id="IPR025110">
    <property type="entry name" value="AMP-bd_C"/>
</dbReference>
<evidence type="ECO:0000256" key="1">
    <source>
        <dbReference type="ARBA" id="ARBA00006432"/>
    </source>
</evidence>
<name>A0A2P6QGV1_ROSCH</name>
<comment type="caution">
    <text evidence="6">The sequence shown here is derived from an EMBL/GenBank/DDBJ whole genome shotgun (WGS) entry which is preliminary data.</text>
</comment>
<dbReference type="Pfam" id="PF13193">
    <property type="entry name" value="AMP-binding_C"/>
    <property type="match status" value="1"/>
</dbReference>
<keyword evidence="2" id="KW-0963">Cytoplasm</keyword>
<dbReference type="Proteomes" id="UP000238479">
    <property type="component" value="Chromosome 5"/>
</dbReference>
<evidence type="ECO:0000256" key="3">
    <source>
        <dbReference type="ARBA" id="ARBA00022598"/>
    </source>
</evidence>
<dbReference type="EMBL" id="PDCK01000043">
    <property type="protein sequence ID" value="PRQ33402.1"/>
    <property type="molecule type" value="Genomic_DNA"/>
</dbReference>
<feature type="chain" id="PRO_5015113328" evidence="4">
    <location>
        <begin position="26"/>
        <end position="108"/>
    </location>
</feature>
<comment type="similarity">
    <text evidence="1">Belongs to the ATP-dependent AMP-binding enzyme family.</text>
</comment>
<dbReference type="InterPro" id="IPR045851">
    <property type="entry name" value="AMP-bd_C_sf"/>
</dbReference>
<protein>
    <submittedName>
        <fullName evidence="6">Putative AMP-binding enzyme domain-containing protein</fullName>
    </submittedName>
</protein>
<feature type="signal peptide" evidence="4">
    <location>
        <begin position="1"/>
        <end position="25"/>
    </location>
</feature>
<dbReference type="SUPFAM" id="SSF56801">
    <property type="entry name" value="Acetyl-CoA synthetase-like"/>
    <property type="match status" value="1"/>
</dbReference>
<dbReference type="PANTHER" id="PTHR24096:SF425">
    <property type="entry name" value="4-COUMARATE--COA LIGASE-LIKE 7"/>
    <property type="match status" value="1"/>
</dbReference>
<organism evidence="6 7">
    <name type="scientific">Rosa chinensis</name>
    <name type="common">China rose</name>
    <dbReference type="NCBI Taxonomy" id="74649"/>
    <lineage>
        <taxon>Eukaryota</taxon>
        <taxon>Viridiplantae</taxon>
        <taxon>Streptophyta</taxon>
        <taxon>Embryophyta</taxon>
        <taxon>Tracheophyta</taxon>
        <taxon>Spermatophyta</taxon>
        <taxon>Magnoliopsida</taxon>
        <taxon>eudicotyledons</taxon>
        <taxon>Gunneridae</taxon>
        <taxon>Pentapetalae</taxon>
        <taxon>rosids</taxon>
        <taxon>fabids</taxon>
        <taxon>Rosales</taxon>
        <taxon>Rosaceae</taxon>
        <taxon>Rosoideae</taxon>
        <taxon>Rosoideae incertae sedis</taxon>
        <taxon>Rosa</taxon>
    </lineage>
</organism>
<keyword evidence="3" id="KW-0436">Ligase</keyword>
<accession>A0A2P6QGV1</accession>
<sequence length="108" mass="12110">MLCTSTILFNHVFFAFVVLCKVAPAELEGLFPDAEVPVAYVVRSPNSSLTEEDIKSFIASQVASFKRLRQVTFINTVPKSASGKILRRELIEKVRSKIEVYIPHSHVC</sequence>
<evidence type="ECO:0000256" key="2">
    <source>
        <dbReference type="ARBA" id="ARBA00022490"/>
    </source>
</evidence>
<dbReference type="STRING" id="74649.A0A2P6QGV1"/>
<dbReference type="PANTHER" id="PTHR24096">
    <property type="entry name" value="LONG-CHAIN-FATTY-ACID--COA LIGASE"/>
    <property type="match status" value="1"/>
</dbReference>
<proteinExistence type="inferred from homology"/>
<keyword evidence="7" id="KW-1185">Reference proteome</keyword>